<proteinExistence type="predicted"/>
<dbReference type="KEGG" id="tpf:TPHA_0A02350"/>
<evidence type="ECO:0008006" key="10">
    <source>
        <dbReference type="Google" id="ProtNLM"/>
    </source>
</evidence>
<dbReference type="Pfam" id="PF17682">
    <property type="entry name" value="Tau95_N"/>
    <property type="match status" value="1"/>
</dbReference>
<dbReference type="GO" id="GO:0008301">
    <property type="term" value="F:DNA binding, bending"/>
    <property type="evidence" value="ECO:0007669"/>
    <property type="project" value="EnsemblFungi"/>
</dbReference>
<dbReference type="GO" id="GO:0001002">
    <property type="term" value="F:RNA polymerase III type 1 promoter sequence-specific DNA binding"/>
    <property type="evidence" value="ECO:0007669"/>
    <property type="project" value="EnsemblFungi"/>
</dbReference>
<protein>
    <recommendedName>
        <fullName evidence="10">Transcription factor IIIC subunit 5 HTH domain-containing protein</fullName>
    </recommendedName>
</protein>
<gene>
    <name evidence="8" type="primary">TPHA0A02350</name>
    <name evidence="8" type="ordered locus">TPHA_0A02350</name>
</gene>
<dbReference type="GO" id="GO:0001003">
    <property type="term" value="F:RNA polymerase III type 2 promoter sequence-specific DNA binding"/>
    <property type="evidence" value="ECO:0007669"/>
    <property type="project" value="EnsemblFungi"/>
</dbReference>
<dbReference type="GO" id="GO:0000127">
    <property type="term" value="C:transcription factor TFIIIC complex"/>
    <property type="evidence" value="ECO:0007669"/>
    <property type="project" value="EnsemblFungi"/>
</dbReference>
<keyword evidence="3" id="KW-0804">Transcription</keyword>
<dbReference type="PANTHER" id="PTHR13230:SF5">
    <property type="entry name" value="GENERAL TRANSCRIPTION FACTOR 3C POLYPEPTIDE 5"/>
    <property type="match status" value="1"/>
</dbReference>
<evidence type="ECO:0000313" key="8">
    <source>
        <dbReference type="EMBL" id="CCE61317.1"/>
    </source>
</evidence>
<dbReference type="OrthoDB" id="5598268at2759"/>
<dbReference type="HOGENOM" id="CLU_020038_0_0_1"/>
<dbReference type="InterPro" id="IPR040454">
    <property type="entry name" value="TF_IIIC_Tfc1/Sfc1"/>
</dbReference>
<reference evidence="8 9" key="1">
    <citation type="journal article" date="2011" name="Proc. Natl. Acad. Sci. U.S.A.">
        <title>Evolutionary erosion of yeast sex chromosomes by mating-type switching accidents.</title>
        <authorList>
            <person name="Gordon J.L."/>
            <person name="Armisen D."/>
            <person name="Proux-Wera E."/>
            <person name="Oheigeartaigh S.S."/>
            <person name="Byrne K.P."/>
            <person name="Wolfe K.H."/>
        </authorList>
    </citation>
    <scope>NUCLEOTIDE SEQUENCE [LARGE SCALE GENOMIC DNA]</scope>
    <source>
        <strain evidence="9">ATCC 24235 / CBS 4417 / NBRC 1672 / NRRL Y-8282 / UCD 70-5</strain>
    </source>
</reference>
<evidence type="ECO:0000313" key="9">
    <source>
        <dbReference type="Proteomes" id="UP000005666"/>
    </source>
</evidence>
<dbReference type="RefSeq" id="XP_003683751.1">
    <property type="nucleotide sequence ID" value="XM_003683703.1"/>
</dbReference>
<evidence type="ECO:0000256" key="1">
    <source>
        <dbReference type="ARBA" id="ARBA00004123"/>
    </source>
</evidence>
<dbReference type="PANTHER" id="PTHR13230">
    <property type="entry name" value="GENERAL TRANSCRIPTION FACTOR IIIC, POLYPEPTIDE 5"/>
    <property type="match status" value="1"/>
</dbReference>
<dbReference type="GeneID" id="11532595"/>
<feature type="region of interest" description="Disordered" evidence="5">
    <location>
        <begin position="525"/>
        <end position="555"/>
    </location>
</feature>
<keyword evidence="4" id="KW-0539">Nucleus</keyword>
<dbReference type="Pfam" id="PF09734">
    <property type="entry name" value="Tau95"/>
    <property type="match status" value="1"/>
</dbReference>
<organism evidence="8 9">
    <name type="scientific">Tetrapisispora phaffii (strain ATCC 24235 / CBS 4417 / NBRC 1672 / NRRL Y-8282 / UCD 70-5)</name>
    <name type="common">Yeast</name>
    <name type="synonym">Fabospora phaffii</name>
    <dbReference type="NCBI Taxonomy" id="1071381"/>
    <lineage>
        <taxon>Eukaryota</taxon>
        <taxon>Fungi</taxon>
        <taxon>Dikarya</taxon>
        <taxon>Ascomycota</taxon>
        <taxon>Saccharomycotina</taxon>
        <taxon>Saccharomycetes</taxon>
        <taxon>Saccharomycetales</taxon>
        <taxon>Saccharomycetaceae</taxon>
        <taxon>Tetrapisispora</taxon>
    </lineage>
</organism>
<dbReference type="GO" id="GO:0042791">
    <property type="term" value="P:5S class rRNA transcription by RNA polymerase III"/>
    <property type="evidence" value="ECO:0007669"/>
    <property type="project" value="EnsemblFungi"/>
</dbReference>
<evidence type="ECO:0000256" key="3">
    <source>
        <dbReference type="ARBA" id="ARBA00023163"/>
    </source>
</evidence>
<evidence type="ECO:0000256" key="2">
    <source>
        <dbReference type="ARBA" id="ARBA00023125"/>
    </source>
</evidence>
<dbReference type="GO" id="GO:0006384">
    <property type="term" value="P:transcription initiation at RNA polymerase III promoter"/>
    <property type="evidence" value="ECO:0007669"/>
    <property type="project" value="InterPro"/>
</dbReference>
<evidence type="ECO:0000256" key="4">
    <source>
        <dbReference type="ARBA" id="ARBA00023242"/>
    </source>
</evidence>
<dbReference type="Proteomes" id="UP000005666">
    <property type="component" value="Chromosome 1"/>
</dbReference>
<dbReference type="FunFam" id="3.30.200.160:FF:000005">
    <property type="entry name" value="TFC1-like protein"/>
    <property type="match status" value="1"/>
</dbReference>
<sequence length="638" mass="72559">METTANIDEPNVNMFNNVLKDVDMDNSDDIALEVATEYTLDIPRISSVELPLKLSHNPASMVKAIRMCGGLDKIKEVLSENSDSEKVLELYLNEGQDNDGSEKFFNEHGIQGKKVRFRDESVILKITMPKGTLAEHNGNIPEALSSLDHDSFSVVPVAIVNNTIKYREMSDFQIRLDNNPSANEFKNSFGSLDWGNFQKFVRSVPDNDVRPYENINNIVLDRSASYPNTDFQLPPPPRLSMVGLPFLYKYKGNPFAVKKSDGAAEVKGSYIKNYQIFIHGIGEDVSIPVQAEEQLLKDFEQAKTTGVYPGTKKESKFFESLEQCIEIVTKLFEERPIWVKRHIDGIVPKSIHHTLKIALALMSYRFTMGPWRNTYIKFGIDPRTSSEYAKYQTEYFKIERRLLKSPNVSKNIPNPPSIVFESNVKNGIDTRFIFDGKSIPWYLMLQIDLLITEPNIAEIFEKIEYLDKANEGTGWFSELDLTKIRRIVKYELCCMAQGNFSFNKYKLKYFKSMIYTKESMIENKEKEEKDNDGDYNMDSDVKSKDSDADNDNDITVGDADKAALEAEEDETEPIVNIAPLESSGSSSEGFKNDLDMQGEIDLNAASFQDILSRIRKIDSSAANRLEKELNGFIQESHL</sequence>
<evidence type="ECO:0000259" key="6">
    <source>
        <dbReference type="Pfam" id="PF09734"/>
    </source>
</evidence>
<evidence type="ECO:0000259" key="7">
    <source>
        <dbReference type="Pfam" id="PF17682"/>
    </source>
</evidence>
<dbReference type="OMA" id="PWRNTYI"/>
<feature type="domain" description="Transcription factor IIIC subunit Tfc1/Sfc1 triple barrel" evidence="7">
    <location>
        <begin position="47"/>
        <end position="174"/>
    </location>
</feature>
<name>G8BN39_TETPH</name>
<comment type="subcellular location">
    <subcellularLocation>
        <location evidence="1">Nucleus</location>
    </subcellularLocation>
</comment>
<dbReference type="AlphaFoldDB" id="G8BN39"/>
<dbReference type="eggNOG" id="KOG2473">
    <property type="taxonomic scope" value="Eukaryota"/>
</dbReference>
<keyword evidence="9" id="KW-1185">Reference proteome</keyword>
<feature type="domain" description="Transcription factor IIIC subunit 5 HTH" evidence="6">
    <location>
        <begin position="233"/>
        <end position="397"/>
    </location>
</feature>
<dbReference type="GO" id="GO:0005634">
    <property type="term" value="C:nucleus"/>
    <property type="evidence" value="ECO:0007669"/>
    <property type="project" value="UniProtKB-SubCell"/>
</dbReference>
<keyword evidence="2" id="KW-0238">DNA-binding</keyword>
<dbReference type="InterPro" id="IPR041499">
    <property type="entry name" value="Tfc1/Sfc1_N"/>
</dbReference>
<dbReference type="InterPro" id="IPR042536">
    <property type="entry name" value="TFIIIC_tauA_Sfc1"/>
</dbReference>
<dbReference type="EMBL" id="HE612856">
    <property type="protein sequence ID" value="CCE61317.1"/>
    <property type="molecule type" value="Genomic_DNA"/>
</dbReference>
<dbReference type="InterPro" id="IPR019136">
    <property type="entry name" value="TF_IIIC_su-5_HTH"/>
</dbReference>
<dbReference type="Gene3D" id="3.30.200.160">
    <property type="entry name" value="TFIIIC, subcomplex tauA, subunit Sfc1, barrel domain"/>
    <property type="match status" value="1"/>
</dbReference>
<dbReference type="STRING" id="1071381.G8BN39"/>
<accession>G8BN39</accession>
<evidence type="ECO:0000256" key="5">
    <source>
        <dbReference type="SAM" id="MobiDB-lite"/>
    </source>
</evidence>